<evidence type="ECO:0000313" key="2">
    <source>
        <dbReference type="Proteomes" id="UP000649617"/>
    </source>
</evidence>
<accession>A0A812UIM9</accession>
<proteinExistence type="predicted"/>
<feature type="non-terminal residue" evidence="1">
    <location>
        <position position="50"/>
    </location>
</feature>
<dbReference type="EMBL" id="CAJNIZ010037247">
    <property type="protein sequence ID" value="CAE7570270.1"/>
    <property type="molecule type" value="Genomic_DNA"/>
</dbReference>
<organism evidence="1 2">
    <name type="scientific">Symbiodinium pilosum</name>
    <name type="common">Dinoflagellate</name>
    <dbReference type="NCBI Taxonomy" id="2952"/>
    <lineage>
        <taxon>Eukaryota</taxon>
        <taxon>Sar</taxon>
        <taxon>Alveolata</taxon>
        <taxon>Dinophyceae</taxon>
        <taxon>Suessiales</taxon>
        <taxon>Symbiodiniaceae</taxon>
        <taxon>Symbiodinium</taxon>
    </lineage>
</organism>
<dbReference type="Proteomes" id="UP000649617">
    <property type="component" value="Unassembled WGS sequence"/>
</dbReference>
<dbReference type="OrthoDB" id="10400692at2759"/>
<comment type="caution">
    <text evidence="1">The sequence shown here is derived from an EMBL/GenBank/DDBJ whole genome shotgun (WGS) entry which is preliminary data.</text>
</comment>
<name>A0A812UIM9_SYMPI</name>
<reference evidence="1" key="1">
    <citation type="submission" date="2021-02" db="EMBL/GenBank/DDBJ databases">
        <authorList>
            <person name="Dougan E. K."/>
            <person name="Rhodes N."/>
            <person name="Thang M."/>
            <person name="Chan C."/>
        </authorList>
    </citation>
    <scope>NUCLEOTIDE SEQUENCE</scope>
</reference>
<dbReference type="AlphaFoldDB" id="A0A812UIM9"/>
<keyword evidence="2" id="KW-1185">Reference proteome</keyword>
<gene>
    <name evidence="1" type="ORF">SPIL2461_LOCUS15355</name>
</gene>
<evidence type="ECO:0000313" key="1">
    <source>
        <dbReference type="EMBL" id="CAE7570270.1"/>
    </source>
</evidence>
<sequence>VDDLTRGHHLAQPLPDEKMRAALQALRLEHEVFDPKTIVWAQFAERLLAR</sequence>
<protein>
    <submittedName>
        <fullName evidence="1">Uncharacterized protein</fullName>
    </submittedName>
</protein>
<feature type="non-terminal residue" evidence="1">
    <location>
        <position position="1"/>
    </location>
</feature>